<dbReference type="EMBL" id="JBHSXI010000020">
    <property type="protein sequence ID" value="MFC6890262.1"/>
    <property type="molecule type" value="Genomic_DNA"/>
</dbReference>
<protein>
    <submittedName>
        <fullName evidence="4">CapA family protein</fullName>
    </submittedName>
</protein>
<dbReference type="SUPFAM" id="SSF56300">
    <property type="entry name" value="Metallo-dependent phosphatases"/>
    <property type="match status" value="1"/>
</dbReference>
<dbReference type="Proteomes" id="UP001596333">
    <property type="component" value="Unassembled WGS sequence"/>
</dbReference>
<evidence type="ECO:0000313" key="4">
    <source>
        <dbReference type="EMBL" id="MFC6890262.1"/>
    </source>
</evidence>
<dbReference type="CDD" id="cd07381">
    <property type="entry name" value="MPP_CapA"/>
    <property type="match status" value="1"/>
</dbReference>
<dbReference type="Gene3D" id="3.60.21.10">
    <property type="match status" value="1"/>
</dbReference>
<dbReference type="InterPro" id="IPR019079">
    <property type="entry name" value="Capsule_synth_CapA"/>
</dbReference>
<evidence type="ECO:0000256" key="1">
    <source>
        <dbReference type="ARBA" id="ARBA00005662"/>
    </source>
</evidence>
<feature type="domain" description="Capsule synthesis protein CapA" evidence="3">
    <location>
        <begin position="67"/>
        <end position="315"/>
    </location>
</feature>
<dbReference type="PANTHER" id="PTHR33393:SF11">
    <property type="entry name" value="POLYGLUTAMINE SYNTHESIS ACCESSORY PROTEIN RV0574C-RELATED"/>
    <property type="match status" value="1"/>
</dbReference>
<comment type="caution">
    <text evidence="4">The sequence shown here is derived from an EMBL/GenBank/DDBJ whole genome shotgun (WGS) entry which is preliminary data.</text>
</comment>
<feature type="region of interest" description="Disordered" evidence="2">
    <location>
        <begin position="377"/>
        <end position="396"/>
    </location>
</feature>
<dbReference type="InterPro" id="IPR029052">
    <property type="entry name" value="Metallo-depent_PP-like"/>
</dbReference>
<feature type="region of interest" description="Disordered" evidence="2">
    <location>
        <begin position="24"/>
        <end position="62"/>
    </location>
</feature>
<dbReference type="RefSeq" id="WP_379769974.1">
    <property type="nucleotide sequence ID" value="NZ_JBHSXI010000020.1"/>
</dbReference>
<dbReference type="InterPro" id="IPR052169">
    <property type="entry name" value="CW_Biosynth-Accessory"/>
</dbReference>
<name>A0ABD5USI2_9EURY</name>
<comment type="similarity">
    <text evidence="1">Belongs to the CapA family.</text>
</comment>
<dbReference type="PANTHER" id="PTHR33393">
    <property type="entry name" value="POLYGLUTAMINE SYNTHESIS ACCESSORY PROTEIN RV0574C-RELATED"/>
    <property type="match status" value="1"/>
</dbReference>
<accession>A0ABD5USI2</accession>
<gene>
    <name evidence="4" type="ORF">ACFQEY_14780</name>
</gene>
<dbReference type="Pfam" id="PF09587">
    <property type="entry name" value="PGA_cap"/>
    <property type="match status" value="1"/>
</dbReference>
<keyword evidence="5" id="KW-1185">Reference proteome</keyword>
<evidence type="ECO:0000313" key="5">
    <source>
        <dbReference type="Proteomes" id="UP001596333"/>
    </source>
</evidence>
<organism evidence="4 5">
    <name type="scientific">Halorubrum trueperi</name>
    <dbReference type="NCBI Taxonomy" id="2004704"/>
    <lineage>
        <taxon>Archaea</taxon>
        <taxon>Methanobacteriati</taxon>
        <taxon>Methanobacteriota</taxon>
        <taxon>Stenosarchaea group</taxon>
        <taxon>Halobacteria</taxon>
        <taxon>Halobacteriales</taxon>
        <taxon>Haloferacaceae</taxon>
        <taxon>Halorubrum</taxon>
    </lineage>
</organism>
<evidence type="ECO:0000259" key="3">
    <source>
        <dbReference type="SMART" id="SM00854"/>
    </source>
</evidence>
<sequence length="396" mass="42385">MRTRRTMLSSGVAGLVGLAGCTHTRPTADDGSRGATDGTNSDVSDADSDGGDDTAVDDTAADGDETRIGFVGDLMLGRSVNERWADDGDPENVWGSTLPRLRELDGIVGNLECCVSDSGTKWPNKGYYFRANPSFAVPALEAAGASFVSLANNHILDYSEPALRDTRAHLADAGIARAGAGTDRASALESVIFEAGELTVAAFGLTDQSEAFAASDTEPGTAFATLDPTVSATRSLVGQVLDSAASHDPDLVVASLHWGPNWETEPRAVHERFGRWLVDLGVDVVHGHSAHVLQGVEVYEGRPIIYDAGDFVDDYISYRDREGVRNKRSALFEVVVRDGDLDELVVEPIEIVDEAATLADDDVAEWVRDTLAERSEPFDTEIEQSDNRVAFPLGDE</sequence>
<evidence type="ECO:0000256" key="2">
    <source>
        <dbReference type="SAM" id="MobiDB-lite"/>
    </source>
</evidence>
<reference evidence="4 5" key="1">
    <citation type="journal article" date="2019" name="Int. J. Syst. Evol. Microbiol.">
        <title>The Global Catalogue of Microorganisms (GCM) 10K type strain sequencing project: providing services to taxonomists for standard genome sequencing and annotation.</title>
        <authorList>
            <consortium name="The Broad Institute Genomics Platform"/>
            <consortium name="The Broad Institute Genome Sequencing Center for Infectious Disease"/>
            <person name="Wu L."/>
            <person name="Ma J."/>
        </authorList>
    </citation>
    <scope>NUCLEOTIDE SEQUENCE [LARGE SCALE GENOMIC DNA]</scope>
    <source>
        <strain evidence="4 5">Y73</strain>
    </source>
</reference>
<dbReference type="PROSITE" id="PS51257">
    <property type="entry name" value="PROKAR_LIPOPROTEIN"/>
    <property type="match status" value="1"/>
</dbReference>
<dbReference type="AlphaFoldDB" id="A0ABD5USI2"/>
<proteinExistence type="inferred from homology"/>
<dbReference type="SMART" id="SM00854">
    <property type="entry name" value="PGA_cap"/>
    <property type="match status" value="1"/>
</dbReference>
<feature type="compositionally biased region" description="Acidic residues" evidence="2">
    <location>
        <begin position="44"/>
        <end position="62"/>
    </location>
</feature>